<dbReference type="PANTHER" id="PTHR43537:SF5">
    <property type="entry name" value="UXU OPERON TRANSCRIPTIONAL REGULATOR"/>
    <property type="match status" value="1"/>
</dbReference>
<dbReference type="Gene3D" id="1.10.10.10">
    <property type="entry name" value="Winged helix-like DNA-binding domain superfamily/Winged helix DNA-binding domain"/>
    <property type="match status" value="1"/>
</dbReference>
<evidence type="ECO:0000256" key="2">
    <source>
        <dbReference type="ARBA" id="ARBA00023125"/>
    </source>
</evidence>
<dbReference type="CDD" id="cd07377">
    <property type="entry name" value="WHTH_GntR"/>
    <property type="match status" value="1"/>
</dbReference>
<keyword evidence="6" id="KW-1185">Reference proteome</keyword>
<evidence type="ECO:0000256" key="1">
    <source>
        <dbReference type="ARBA" id="ARBA00023015"/>
    </source>
</evidence>
<evidence type="ECO:0000256" key="3">
    <source>
        <dbReference type="ARBA" id="ARBA00023163"/>
    </source>
</evidence>
<dbReference type="Pfam" id="PF00392">
    <property type="entry name" value="GntR"/>
    <property type="match status" value="1"/>
</dbReference>
<dbReference type="OrthoDB" id="154206at2"/>
<sequence length="217" mass="24093">MISSTAADEAYRAIRLKIMLGELKPGERLYENLLADMLGISRTPVREAIRRLDSDGLVTLVRNGGAWVSNPTEEEIRDAFELRVILEGMAARRGAVGRRTSTLRRLEEVVHREELAVDQGDMEGYIDASWMFHRLVGESSGSKTLLECLDRPLAKTFAFAVLHRELFEGEMGLGRASTGDHAAIVRALDQGAPDLAEELVRRHVIHVAERMGFPIGS</sequence>
<gene>
    <name evidence="5" type="ordered locus">Taci_0180</name>
</gene>
<dbReference type="Gene3D" id="1.20.120.530">
    <property type="entry name" value="GntR ligand-binding domain-like"/>
    <property type="match status" value="1"/>
</dbReference>
<dbReference type="PATRIC" id="fig|525903.6.peg.183"/>
<protein>
    <submittedName>
        <fullName evidence="5">Transcriptional regulator, GntR family</fullName>
    </submittedName>
</protein>
<dbReference type="RefSeq" id="WP_012868936.1">
    <property type="nucleotide sequence ID" value="NC_013522.1"/>
</dbReference>
<organism evidence="5 6">
    <name type="scientific">Thermanaerovibrio acidaminovorans (strain ATCC 49978 / DSM 6589 / Su883)</name>
    <name type="common">Selenomonas acidaminovorans</name>
    <dbReference type="NCBI Taxonomy" id="525903"/>
    <lineage>
        <taxon>Bacteria</taxon>
        <taxon>Thermotogati</taxon>
        <taxon>Synergistota</taxon>
        <taxon>Synergistia</taxon>
        <taxon>Synergistales</taxon>
        <taxon>Synergistaceae</taxon>
        <taxon>Thermanaerovibrio</taxon>
    </lineage>
</organism>
<dbReference type="SUPFAM" id="SSF48008">
    <property type="entry name" value="GntR ligand-binding domain-like"/>
    <property type="match status" value="1"/>
</dbReference>
<dbReference type="PRINTS" id="PR00035">
    <property type="entry name" value="HTHGNTR"/>
</dbReference>
<dbReference type="EnsemblBacteria" id="ACZ18420">
    <property type="protein sequence ID" value="ACZ18420"/>
    <property type="gene ID" value="Taci_0180"/>
</dbReference>
<feature type="domain" description="HTH gntR-type" evidence="4">
    <location>
        <begin position="4"/>
        <end position="71"/>
    </location>
</feature>
<keyword evidence="1" id="KW-0805">Transcription regulation</keyword>
<dbReference type="GO" id="GO:0003677">
    <property type="term" value="F:DNA binding"/>
    <property type="evidence" value="ECO:0007669"/>
    <property type="project" value="UniProtKB-KW"/>
</dbReference>
<keyword evidence="3" id="KW-0804">Transcription</keyword>
<dbReference type="InterPro" id="IPR011711">
    <property type="entry name" value="GntR_C"/>
</dbReference>
<dbReference type="SMART" id="SM00345">
    <property type="entry name" value="HTH_GNTR"/>
    <property type="match status" value="1"/>
</dbReference>
<dbReference type="InterPro" id="IPR036388">
    <property type="entry name" value="WH-like_DNA-bd_sf"/>
</dbReference>
<dbReference type="AlphaFoldDB" id="D1B817"/>
<evidence type="ECO:0000313" key="5">
    <source>
        <dbReference type="EMBL" id="ACZ18420.1"/>
    </source>
</evidence>
<dbReference type="Proteomes" id="UP000002030">
    <property type="component" value="Chromosome"/>
</dbReference>
<dbReference type="SUPFAM" id="SSF46785">
    <property type="entry name" value="Winged helix' DNA-binding domain"/>
    <property type="match status" value="1"/>
</dbReference>
<keyword evidence="2" id="KW-0238">DNA-binding</keyword>
<dbReference type="eggNOG" id="COG1802">
    <property type="taxonomic scope" value="Bacteria"/>
</dbReference>
<dbReference type="EMBL" id="CP001818">
    <property type="protein sequence ID" value="ACZ18420.1"/>
    <property type="molecule type" value="Genomic_DNA"/>
</dbReference>
<dbReference type="Pfam" id="PF07729">
    <property type="entry name" value="FCD"/>
    <property type="match status" value="1"/>
</dbReference>
<dbReference type="KEGG" id="tai:Taci_0180"/>
<dbReference type="InterPro" id="IPR008920">
    <property type="entry name" value="TF_FadR/GntR_C"/>
</dbReference>
<dbReference type="STRING" id="525903.Taci_0180"/>
<accession>D1B817</accession>
<dbReference type="GO" id="GO:0003700">
    <property type="term" value="F:DNA-binding transcription factor activity"/>
    <property type="evidence" value="ECO:0007669"/>
    <property type="project" value="InterPro"/>
</dbReference>
<dbReference type="HOGENOM" id="CLU_017584_5_1_0"/>
<evidence type="ECO:0000313" key="6">
    <source>
        <dbReference type="Proteomes" id="UP000002030"/>
    </source>
</evidence>
<dbReference type="InterPro" id="IPR036390">
    <property type="entry name" value="WH_DNA-bd_sf"/>
</dbReference>
<dbReference type="PANTHER" id="PTHR43537">
    <property type="entry name" value="TRANSCRIPTIONAL REGULATOR, GNTR FAMILY"/>
    <property type="match status" value="1"/>
</dbReference>
<evidence type="ECO:0000259" key="4">
    <source>
        <dbReference type="PROSITE" id="PS50949"/>
    </source>
</evidence>
<dbReference type="InterPro" id="IPR000524">
    <property type="entry name" value="Tscrpt_reg_HTH_GntR"/>
</dbReference>
<name>D1B817_THEAS</name>
<proteinExistence type="predicted"/>
<reference evidence="5 6" key="1">
    <citation type="journal article" date="2009" name="Stand. Genomic Sci.">
        <title>Complete genome sequence of Thermanaerovibrio acidaminovorans type strain (Su883).</title>
        <authorList>
            <person name="Chovatia M."/>
            <person name="Sikorski J."/>
            <person name="Schroder M."/>
            <person name="Lapidus A."/>
            <person name="Nolan M."/>
            <person name="Tice H."/>
            <person name="Glavina Del Rio T."/>
            <person name="Copeland A."/>
            <person name="Cheng J.F."/>
            <person name="Lucas S."/>
            <person name="Chen F."/>
            <person name="Bruce D."/>
            <person name="Goodwin L."/>
            <person name="Pitluck S."/>
            <person name="Ivanova N."/>
            <person name="Mavromatis K."/>
            <person name="Ovchinnikova G."/>
            <person name="Pati A."/>
            <person name="Chen A."/>
            <person name="Palaniappan K."/>
            <person name="Land M."/>
            <person name="Hauser L."/>
            <person name="Chang Y.J."/>
            <person name="Jeffries C.D."/>
            <person name="Chain P."/>
            <person name="Saunders E."/>
            <person name="Detter J.C."/>
            <person name="Brettin T."/>
            <person name="Rohde M."/>
            <person name="Goker M."/>
            <person name="Spring S."/>
            <person name="Bristow J."/>
            <person name="Markowitz V."/>
            <person name="Hugenholtz P."/>
            <person name="Kyrpides N.C."/>
            <person name="Klenk H.P."/>
            <person name="Eisen J.A."/>
        </authorList>
    </citation>
    <scope>NUCLEOTIDE SEQUENCE [LARGE SCALE GENOMIC DNA]</scope>
    <source>
        <strain evidence="6">ATCC 49978 / DSM 6589 / Su883</strain>
    </source>
</reference>
<dbReference type="SMART" id="SM00895">
    <property type="entry name" value="FCD"/>
    <property type="match status" value="1"/>
</dbReference>
<dbReference type="PROSITE" id="PS50949">
    <property type="entry name" value="HTH_GNTR"/>
    <property type="match status" value="1"/>
</dbReference>